<accession>A0A3L7AGD5</accession>
<dbReference type="SUPFAM" id="SSF46785">
    <property type="entry name" value="Winged helix' DNA-binding domain"/>
    <property type="match status" value="1"/>
</dbReference>
<proteinExistence type="predicted"/>
<evidence type="ECO:0000313" key="5">
    <source>
        <dbReference type="EMBL" id="RLP79439.1"/>
    </source>
</evidence>
<dbReference type="PANTHER" id="PTHR30363">
    <property type="entry name" value="HTH-TYPE TRANSCRIPTIONAL REGULATOR SRLR-RELATED"/>
    <property type="match status" value="1"/>
</dbReference>
<dbReference type="SMART" id="SM01134">
    <property type="entry name" value="DeoRC"/>
    <property type="match status" value="1"/>
</dbReference>
<protein>
    <submittedName>
        <fullName evidence="5">DeoR/GlpR transcriptional regulator</fullName>
    </submittedName>
</protein>
<comment type="caution">
    <text evidence="5">The sequence shown here is derived from an EMBL/GenBank/DDBJ whole genome shotgun (WGS) entry which is preliminary data.</text>
</comment>
<dbReference type="Gene3D" id="3.40.50.1360">
    <property type="match status" value="1"/>
</dbReference>
<dbReference type="OrthoDB" id="7688673at2"/>
<dbReference type="InterPro" id="IPR037171">
    <property type="entry name" value="NagB/RpiA_transferase-like"/>
</dbReference>
<dbReference type="InterPro" id="IPR018356">
    <property type="entry name" value="Tscrpt_reg_HTH_DeoR_CS"/>
</dbReference>
<keyword evidence="1" id="KW-0805">Transcription regulation</keyword>
<dbReference type="Pfam" id="PF00455">
    <property type="entry name" value="DeoRC"/>
    <property type="match status" value="1"/>
</dbReference>
<dbReference type="PROSITE" id="PS00894">
    <property type="entry name" value="HTH_DEOR_1"/>
    <property type="match status" value="1"/>
</dbReference>
<name>A0A3L7AGD5_9MICO</name>
<gene>
    <name evidence="5" type="ORF">D9V34_16085</name>
</gene>
<keyword evidence="3" id="KW-0804">Transcription</keyword>
<evidence type="ECO:0000259" key="4">
    <source>
        <dbReference type="PROSITE" id="PS51000"/>
    </source>
</evidence>
<keyword evidence="6" id="KW-1185">Reference proteome</keyword>
<sequence length="269" mass="28137">MLPPQRHTLILERLRRDGQVRVTTLASDLAVSEMTVRRDLGILAERGDLVKTHGGATLPGGTTSSEPGFAHNLGVAADEKEQIARLAAERVHPGMSIALNAGTTTHTLARRIAHVPGLTVVTNSPRIAAVFDEGGTGQTVILTGGIRTPSDALVGPYAVHTLRALRVDICFLGVHGVSPEGGLTTPNLLEAETNRAFIDAGASVVVIADHHKWGVTGLCQIAELEAADVFLSDAGLADAARDRLAESIDSVIRAGEHPDAAATQTGENE</sequence>
<dbReference type="EMBL" id="RCUY01000015">
    <property type="protein sequence ID" value="RLP79439.1"/>
    <property type="molecule type" value="Genomic_DNA"/>
</dbReference>
<dbReference type="GO" id="GO:0003677">
    <property type="term" value="F:DNA binding"/>
    <property type="evidence" value="ECO:0007669"/>
    <property type="project" value="UniProtKB-KW"/>
</dbReference>
<evidence type="ECO:0000256" key="1">
    <source>
        <dbReference type="ARBA" id="ARBA00023015"/>
    </source>
</evidence>
<dbReference type="SMART" id="SM00420">
    <property type="entry name" value="HTH_DEOR"/>
    <property type="match status" value="1"/>
</dbReference>
<evidence type="ECO:0000256" key="2">
    <source>
        <dbReference type="ARBA" id="ARBA00023125"/>
    </source>
</evidence>
<dbReference type="SUPFAM" id="SSF100950">
    <property type="entry name" value="NagB/RpiA/CoA transferase-like"/>
    <property type="match status" value="1"/>
</dbReference>
<organism evidence="5 6">
    <name type="scientific">Mycetocola lacteus</name>
    <dbReference type="NCBI Taxonomy" id="76637"/>
    <lineage>
        <taxon>Bacteria</taxon>
        <taxon>Bacillati</taxon>
        <taxon>Actinomycetota</taxon>
        <taxon>Actinomycetes</taxon>
        <taxon>Micrococcales</taxon>
        <taxon>Microbacteriaceae</taxon>
        <taxon>Mycetocola</taxon>
    </lineage>
</organism>
<keyword evidence="2" id="KW-0238">DNA-binding</keyword>
<dbReference type="PANTHER" id="PTHR30363:SF44">
    <property type="entry name" value="AGA OPERON TRANSCRIPTIONAL REPRESSOR-RELATED"/>
    <property type="match status" value="1"/>
</dbReference>
<dbReference type="InterPro" id="IPR001034">
    <property type="entry name" value="DeoR_HTH"/>
</dbReference>
<evidence type="ECO:0000256" key="3">
    <source>
        <dbReference type="ARBA" id="ARBA00023163"/>
    </source>
</evidence>
<reference evidence="5 6" key="1">
    <citation type="submission" date="2018-10" db="EMBL/GenBank/DDBJ databases">
        <authorList>
            <person name="Li J."/>
        </authorList>
    </citation>
    <scope>NUCLEOTIDE SEQUENCE [LARGE SCALE GENOMIC DNA]</scope>
    <source>
        <strain evidence="5 6">JCM 11654</strain>
    </source>
</reference>
<dbReference type="Proteomes" id="UP000269438">
    <property type="component" value="Unassembled WGS sequence"/>
</dbReference>
<feature type="domain" description="HTH deoR-type" evidence="4">
    <location>
        <begin position="3"/>
        <end position="58"/>
    </location>
</feature>
<dbReference type="AlphaFoldDB" id="A0A3L7AGD5"/>
<dbReference type="InterPro" id="IPR014036">
    <property type="entry name" value="DeoR-like_C"/>
</dbReference>
<dbReference type="PROSITE" id="PS51000">
    <property type="entry name" value="HTH_DEOR_2"/>
    <property type="match status" value="1"/>
</dbReference>
<dbReference type="GO" id="GO:0003700">
    <property type="term" value="F:DNA-binding transcription factor activity"/>
    <property type="evidence" value="ECO:0007669"/>
    <property type="project" value="InterPro"/>
</dbReference>
<dbReference type="InterPro" id="IPR050313">
    <property type="entry name" value="Carb_Metab_HTH_regulators"/>
</dbReference>
<dbReference type="PRINTS" id="PR00037">
    <property type="entry name" value="HTHLACR"/>
</dbReference>
<dbReference type="InterPro" id="IPR036390">
    <property type="entry name" value="WH_DNA-bd_sf"/>
</dbReference>
<dbReference type="Pfam" id="PF08220">
    <property type="entry name" value="HTH_DeoR"/>
    <property type="match status" value="1"/>
</dbReference>
<evidence type="ECO:0000313" key="6">
    <source>
        <dbReference type="Proteomes" id="UP000269438"/>
    </source>
</evidence>